<name>A0A0Q3KPL7_9HYPH</name>
<sequence length="108" mass="12540">MPKRQNFFADLPPITDFESCQKVRPMLMQRIGDIFGVWRGCEDKACVRARSCRRSDGACLVAFMQAVPDHERRLFRYALENRRNGLDADEAFERAQVRVAEEIARFGE</sequence>
<gene>
    <name evidence="1" type="ORF">ARD30_01825</name>
    <name evidence="2" type="ORF">SAMN05660750_01449</name>
</gene>
<dbReference type="EMBL" id="FUYX01000003">
    <property type="protein sequence ID" value="SKB59457.1"/>
    <property type="molecule type" value="Genomic_DNA"/>
</dbReference>
<accession>A0A0Q3KPL7</accession>
<organism evidence="1 3">
    <name type="scientific">Bosea thiooxidans</name>
    <dbReference type="NCBI Taxonomy" id="53254"/>
    <lineage>
        <taxon>Bacteria</taxon>
        <taxon>Pseudomonadati</taxon>
        <taxon>Pseudomonadota</taxon>
        <taxon>Alphaproteobacteria</taxon>
        <taxon>Hyphomicrobiales</taxon>
        <taxon>Boseaceae</taxon>
        <taxon>Bosea</taxon>
    </lineage>
</organism>
<reference evidence="2 4" key="2">
    <citation type="submission" date="2017-02" db="EMBL/GenBank/DDBJ databases">
        <authorList>
            <person name="Peterson S.W."/>
        </authorList>
    </citation>
    <scope>NUCLEOTIDE SEQUENCE [LARGE SCALE GENOMIC DNA]</scope>
    <source>
        <strain evidence="2 4">DSM 9653</strain>
    </source>
</reference>
<dbReference type="Proteomes" id="UP000190130">
    <property type="component" value="Unassembled WGS sequence"/>
</dbReference>
<evidence type="ECO:0000313" key="4">
    <source>
        <dbReference type="Proteomes" id="UP000190130"/>
    </source>
</evidence>
<evidence type="ECO:0000313" key="1">
    <source>
        <dbReference type="EMBL" id="KQK31659.1"/>
    </source>
</evidence>
<reference evidence="1 3" key="1">
    <citation type="submission" date="2015-10" db="EMBL/GenBank/DDBJ databases">
        <title>Draft genome of Bosea thiooxidans.</title>
        <authorList>
            <person name="Wang X."/>
        </authorList>
    </citation>
    <scope>NUCLEOTIDE SEQUENCE [LARGE SCALE GENOMIC DNA]</scope>
    <source>
        <strain evidence="1 3">CGMCC 9174</strain>
    </source>
</reference>
<dbReference type="Proteomes" id="UP000051562">
    <property type="component" value="Unassembled WGS sequence"/>
</dbReference>
<dbReference type="AlphaFoldDB" id="A0A0Q3KPL7"/>
<keyword evidence="3" id="KW-1185">Reference proteome</keyword>
<protein>
    <submittedName>
        <fullName evidence="1">Uncharacterized protein</fullName>
    </submittedName>
</protein>
<evidence type="ECO:0000313" key="3">
    <source>
        <dbReference type="Proteomes" id="UP000051562"/>
    </source>
</evidence>
<proteinExistence type="predicted"/>
<dbReference type="EMBL" id="LMAR01000012">
    <property type="protein sequence ID" value="KQK31659.1"/>
    <property type="molecule type" value="Genomic_DNA"/>
</dbReference>
<dbReference type="OrthoDB" id="8161184at2"/>
<dbReference type="RefSeq" id="WP_055726862.1">
    <property type="nucleotide sequence ID" value="NZ_FUYX01000003.1"/>
</dbReference>
<evidence type="ECO:0000313" key="2">
    <source>
        <dbReference type="EMBL" id="SKB59457.1"/>
    </source>
</evidence>